<proteinExistence type="predicted"/>
<name>A0A0D8X5W3_DICVI</name>
<dbReference type="EMBL" id="KN719191">
    <property type="protein sequence ID" value="KJH39925.1"/>
    <property type="molecule type" value="Genomic_DNA"/>
</dbReference>
<gene>
    <name evidence="1" type="ORF">DICVIV_14170</name>
</gene>
<reference evidence="1 2" key="1">
    <citation type="submission" date="2013-11" db="EMBL/GenBank/DDBJ databases">
        <title>Draft genome of the bovine lungworm Dictyocaulus viviparus.</title>
        <authorList>
            <person name="Mitreva M."/>
        </authorList>
    </citation>
    <scope>NUCLEOTIDE SEQUENCE [LARGE SCALE GENOMIC DNA]</scope>
    <source>
        <strain evidence="1 2">HannoverDv2000</strain>
    </source>
</reference>
<evidence type="ECO:0000313" key="2">
    <source>
        <dbReference type="Proteomes" id="UP000053766"/>
    </source>
</evidence>
<organism evidence="1 2">
    <name type="scientific">Dictyocaulus viviparus</name>
    <name type="common">Bovine lungworm</name>
    <dbReference type="NCBI Taxonomy" id="29172"/>
    <lineage>
        <taxon>Eukaryota</taxon>
        <taxon>Metazoa</taxon>
        <taxon>Ecdysozoa</taxon>
        <taxon>Nematoda</taxon>
        <taxon>Chromadorea</taxon>
        <taxon>Rhabditida</taxon>
        <taxon>Rhabditina</taxon>
        <taxon>Rhabditomorpha</taxon>
        <taxon>Strongyloidea</taxon>
        <taxon>Metastrongylidae</taxon>
        <taxon>Dictyocaulus</taxon>
    </lineage>
</organism>
<dbReference type="AlphaFoldDB" id="A0A0D8X5W3"/>
<sequence>MVQRGIRSAQVPEALGRVFANERRRRFSRLSICLIRIASERGNGRLTYDKPHIECTFNFKHIENLAKEWCITVTVSDNNDRPCKSNHIHVTQLIPCKDVKIGRKFR</sequence>
<protein>
    <submittedName>
        <fullName evidence="1">Uncharacterized protein</fullName>
    </submittedName>
</protein>
<accession>A0A0D8X5W3</accession>
<reference evidence="2" key="2">
    <citation type="journal article" date="2016" name="Sci. Rep.">
        <title>Dictyocaulus viviparus genome, variome and transcriptome elucidate lungworm biology and support future intervention.</title>
        <authorList>
            <person name="McNulty S.N."/>
            <person name="Strube C."/>
            <person name="Rosa B.A."/>
            <person name="Martin J.C."/>
            <person name="Tyagi R."/>
            <person name="Choi Y.J."/>
            <person name="Wang Q."/>
            <person name="Hallsworth Pepin K."/>
            <person name="Zhang X."/>
            <person name="Ozersky P."/>
            <person name="Wilson R.K."/>
            <person name="Sternberg P.W."/>
            <person name="Gasser R.B."/>
            <person name="Mitreva M."/>
        </authorList>
    </citation>
    <scope>NUCLEOTIDE SEQUENCE [LARGE SCALE GENOMIC DNA]</scope>
    <source>
        <strain evidence="2">HannoverDv2000</strain>
    </source>
</reference>
<keyword evidence="2" id="KW-1185">Reference proteome</keyword>
<dbReference type="Proteomes" id="UP000053766">
    <property type="component" value="Unassembled WGS sequence"/>
</dbReference>
<evidence type="ECO:0000313" key="1">
    <source>
        <dbReference type="EMBL" id="KJH39925.1"/>
    </source>
</evidence>